<dbReference type="EMBL" id="FNEK01000006">
    <property type="protein sequence ID" value="SDI71716.1"/>
    <property type="molecule type" value="Genomic_DNA"/>
</dbReference>
<keyword evidence="4" id="KW-1185">Reference proteome</keyword>
<feature type="domain" description="DUF2061" evidence="2">
    <location>
        <begin position="10"/>
        <end position="60"/>
    </location>
</feature>
<accession>A0A1G8MV25</accession>
<dbReference type="Proteomes" id="UP000199382">
    <property type="component" value="Unassembled WGS sequence"/>
</dbReference>
<evidence type="ECO:0000313" key="3">
    <source>
        <dbReference type="EMBL" id="SDI71716.1"/>
    </source>
</evidence>
<dbReference type="InterPro" id="IPR018638">
    <property type="entry name" value="DUF2061_membrane"/>
</dbReference>
<protein>
    <submittedName>
        <fullName evidence="3">Uncharacterized membrane protein</fullName>
    </submittedName>
</protein>
<keyword evidence="1" id="KW-0812">Transmembrane</keyword>
<dbReference type="AlphaFoldDB" id="A0A1G8MV25"/>
<evidence type="ECO:0000259" key="2">
    <source>
        <dbReference type="Pfam" id="PF09834"/>
    </source>
</evidence>
<gene>
    <name evidence="3" type="ORF">SAMN04488026_100658</name>
</gene>
<dbReference type="STRING" id="571298.SAMN04488026_100658"/>
<evidence type="ECO:0000256" key="1">
    <source>
        <dbReference type="SAM" id="Phobius"/>
    </source>
</evidence>
<dbReference type="Pfam" id="PF09834">
    <property type="entry name" value="DUF2061"/>
    <property type="match status" value="1"/>
</dbReference>
<dbReference type="RefSeq" id="WP_093150472.1">
    <property type="nucleotide sequence ID" value="NZ_FNEK01000006.1"/>
</dbReference>
<feature type="transmembrane region" description="Helical" evidence="1">
    <location>
        <begin position="36"/>
        <end position="54"/>
    </location>
</feature>
<organism evidence="3 4">
    <name type="scientific">Aliiruegeria lutimaris</name>
    <dbReference type="NCBI Taxonomy" id="571298"/>
    <lineage>
        <taxon>Bacteria</taxon>
        <taxon>Pseudomonadati</taxon>
        <taxon>Pseudomonadota</taxon>
        <taxon>Alphaproteobacteria</taxon>
        <taxon>Rhodobacterales</taxon>
        <taxon>Roseobacteraceae</taxon>
        <taxon>Aliiruegeria</taxon>
    </lineage>
</organism>
<dbReference type="OrthoDB" id="197461at2"/>
<keyword evidence="1" id="KW-0472">Membrane</keyword>
<evidence type="ECO:0000313" key="4">
    <source>
        <dbReference type="Proteomes" id="UP000199382"/>
    </source>
</evidence>
<reference evidence="3 4" key="1">
    <citation type="submission" date="2016-10" db="EMBL/GenBank/DDBJ databases">
        <authorList>
            <person name="de Groot N.N."/>
        </authorList>
    </citation>
    <scope>NUCLEOTIDE SEQUENCE [LARGE SCALE GENOMIC DNA]</scope>
    <source>
        <strain evidence="3 4">DSM 25294</strain>
    </source>
</reference>
<proteinExistence type="predicted"/>
<keyword evidence="1" id="KW-1133">Transmembrane helix</keyword>
<name>A0A1G8MV25_9RHOB</name>
<sequence>MTETPRRSFAKALTWQAMGLVVMTAITWALTGSVETGGAIALLGAASGMVTYMLHERAWARVRWGRNSD</sequence>
<feature type="transmembrane region" description="Helical" evidence="1">
    <location>
        <begin position="12"/>
        <end position="30"/>
    </location>
</feature>